<keyword evidence="14 20" id="KW-0472">Membrane</keyword>
<evidence type="ECO:0000256" key="8">
    <source>
        <dbReference type="ARBA" id="ARBA00022677"/>
    </source>
</evidence>
<evidence type="ECO:0000256" key="9">
    <source>
        <dbReference type="ARBA" id="ARBA00022692"/>
    </source>
</evidence>
<evidence type="ECO:0000256" key="3">
    <source>
        <dbReference type="ARBA" id="ARBA00004651"/>
    </source>
</evidence>
<feature type="domain" description="AMP-dependent synthetase/ligase" evidence="21">
    <location>
        <begin position="68"/>
        <end position="448"/>
    </location>
</feature>
<evidence type="ECO:0000256" key="17">
    <source>
        <dbReference type="ARBA" id="ARBA00060276"/>
    </source>
</evidence>
<dbReference type="GO" id="GO:0004467">
    <property type="term" value="F:long-chain fatty acid-CoA ligase activity"/>
    <property type="evidence" value="ECO:0007669"/>
    <property type="project" value="TreeGrafter"/>
</dbReference>
<dbReference type="GO" id="GO:0044539">
    <property type="term" value="P:long-chain fatty acid import into cell"/>
    <property type="evidence" value="ECO:0007669"/>
    <property type="project" value="TreeGrafter"/>
</dbReference>
<dbReference type="GO" id="GO:0009898">
    <property type="term" value="C:cytoplasmic side of plasma membrane"/>
    <property type="evidence" value="ECO:0007669"/>
    <property type="project" value="TreeGrafter"/>
</dbReference>
<evidence type="ECO:0000313" key="24">
    <source>
        <dbReference type="Proteomes" id="UP000433876"/>
    </source>
</evidence>
<evidence type="ECO:0000256" key="14">
    <source>
        <dbReference type="ARBA" id="ARBA00023136"/>
    </source>
</evidence>
<evidence type="ECO:0000256" key="10">
    <source>
        <dbReference type="ARBA" id="ARBA00022741"/>
    </source>
</evidence>
<feature type="transmembrane region" description="Helical" evidence="20">
    <location>
        <begin position="31"/>
        <end position="48"/>
    </location>
</feature>
<dbReference type="Pfam" id="PF13193">
    <property type="entry name" value="AMP-binding_C"/>
    <property type="match status" value="1"/>
</dbReference>
<proteinExistence type="inferred from homology"/>
<feature type="domain" description="AMP-binding enzyme C-terminal" evidence="22">
    <location>
        <begin position="522"/>
        <end position="590"/>
    </location>
</feature>
<dbReference type="FunFam" id="3.30.300.30:FF:000002">
    <property type="entry name" value="Long-chain fatty acid transport protein 1"/>
    <property type="match status" value="1"/>
</dbReference>
<keyword evidence="11" id="KW-0067">ATP-binding</keyword>
<dbReference type="GO" id="GO:0005524">
    <property type="term" value="F:ATP binding"/>
    <property type="evidence" value="ECO:0007669"/>
    <property type="project" value="UniProtKB-KW"/>
</dbReference>
<dbReference type="GO" id="GO:0005324">
    <property type="term" value="F:long-chain fatty acid transmembrane transporter activity"/>
    <property type="evidence" value="ECO:0007669"/>
    <property type="project" value="TreeGrafter"/>
</dbReference>
<accession>A0A8S8ZU74</accession>
<dbReference type="VEuPathDB" id="FungiDB:SMAC_06929"/>
<keyword evidence="8" id="KW-0551">Lipid droplet</keyword>
<dbReference type="GO" id="GO:0005778">
    <property type="term" value="C:peroxisomal membrane"/>
    <property type="evidence" value="ECO:0007669"/>
    <property type="project" value="UniProtKB-SubCell"/>
</dbReference>
<comment type="similarity">
    <text evidence="4">Belongs to the ATP-dependent AMP-binding enzyme family.</text>
</comment>
<comment type="function">
    <text evidence="17">Acyl-CoA synthetase required for both the import of long chain fatty acids (LCFAs) (C14-C18) and the activation very long chain fatty acids (VLCFAs) (C20-C26) by esterification of the fatty acids into metabolically active CoA-thioesters for subsequent degradation or incorporation into phospholipids. The transport and fatty acyl-CoA synthetase activities are genetically separable and are thus independent activities. Esterifies VLCFAs in the peroxisome matrix. The VLCFAs are actively transported into peroxisomes by a PXA1-PXA2 heterodimeric transporter in the peroxisomal membrane.</text>
</comment>
<evidence type="ECO:0000256" key="11">
    <source>
        <dbReference type="ARBA" id="ARBA00022840"/>
    </source>
</evidence>
<dbReference type="Gene3D" id="3.30.300.30">
    <property type="match status" value="1"/>
</dbReference>
<keyword evidence="10" id="KW-0547">Nucleotide-binding</keyword>
<keyword evidence="15" id="KW-0576">Peroxisome</keyword>
<keyword evidence="6" id="KW-1003">Cell membrane</keyword>
<evidence type="ECO:0000313" key="23">
    <source>
        <dbReference type="EMBL" id="KAA8633603.1"/>
    </source>
</evidence>
<evidence type="ECO:0000256" key="15">
    <source>
        <dbReference type="ARBA" id="ARBA00023140"/>
    </source>
</evidence>
<dbReference type="Proteomes" id="UP000433876">
    <property type="component" value="Unassembled WGS sequence"/>
</dbReference>
<keyword evidence="9 20" id="KW-0812">Transmembrane</keyword>
<keyword evidence="13" id="KW-0445">Lipid transport</keyword>
<reference evidence="23 24" key="1">
    <citation type="submission" date="2017-07" db="EMBL/GenBank/DDBJ databases">
        <title>Genome sequence of the Sordaria macrospora wild type strain R19027.</title>
        <authorList>
            <person name="Nowrousian M."/>
            <person name="Teichert I."/>
            <person name="Kueck U."/>
        </authorList>
    </citation>
    <scope>NUCLEOTIDE SEQUENCE [LARGE SCALE GENOMIC DNA]</scope>
    <source>
        <strain evidence="23 24">R19027</strain>
        <tissue evidence="23">Mycelium</tissue>
    </source>
</reference>
<keyword evidence="7" id="KW-0436">Ligase</keyword>
<evidence type="ECO:0000256" key="12">
    <source>
        <dbReference type="ARBA" id="ARBA00022989"/>
    </source>
</evidence>
<organism evidence="23 24">
    <name type="scientific">Sordaria macrospora</name>
    <dbReference type="NCBI Taxonomy" id="5147"/>
    <lineage>
        <taxon>Eukaryota</taxon>
        <taxon>Fungi</taxon>
        <taxon>Dikarya</taxon>
        <taxon>Ascomycota</taxon>
        <taxon>Pezizomycotina</taxon>
        <taxon>Sordariomycetes</taxon>
        <taxon>Sordariomycetidae</taxon>
        <taxon>Sordariales</taxon>
        <taxon>Sordariaceae</taxon>
        <taxon>Sordaria</taxon>
    </lineage>
</organism>
<dbReference type="Gene3D" id="3.40.50.12780">
    <property type="entry name" value="N-terminal domain of ligase-like"/>
    <property type="match status" value="1"/>
</dbReference>
<evidence type="ECO:0000256" key="18">
    <source>
        <dbReference type="ARBA" id="ARBA00068795"/>
    </source>
</evidence>
<dbReference type="PANTHER" id="PTHR43107:SF15">
    <property type="entry name" value="FATTY ACID TRANSPORT PROTEIN 3, ISOFORM A"/>
    <property type="match status" value="1"/>
</dbReference>
<dbReference type="InterPro" id="IPR045851">
    <property type="entry name" value="AMP-bd_C_sf"/>
</dbReference>
<dbReference type="GO" id="GO:0005811">
    <property type="term" value="C:lipid droplet"/>
    <property type="evidence" value="ECO:0007669"/>
    <property type="project" value="UniProtKB-SubCell"/>
</dbReference>
<comment type="subcellular location">
    <subcellularLocation>
        <location evidence="3">Cell membrane</location>
        <topology evidence="3">Multi-pass membrane protein</topology>
    </subcellularLocation>
    <subcellularLocation>
        <location evidence="1">Lipid droplet</location>
    </subcellularLocation>
    <subcellularLocation>
        <location evidence="2">Peroxisome membrane</location>
        <topology evidence="2">Multi-pass membrane protein</topology>
    </subcellularLocation>
</comment>
<name>A0A8S8ZU74_SORMA</name>
<dbReference type="AlphaFoldDB" id="A0A8S8ZU74"/>
<dbReference type="PROSITE" id="PS00455">
    <property type="entry name" value="AMP_BINDING"/>
    <property type="match status" value="1"/>
</dbReference>
<evidence type="ECO:0000259" key="22">
    <source>
        <dbReference type="Pfam" id="PF13193"/>
    </source>
</evidence>
<dbReference type="InterPro" id="IPR042099">
    <property type="entry name" value="ANL_N_sf"/>
</dbReference>
<comment type="catalytic activity">
    <reaction evidence="16">
        <text>a very long-chain fatty acid + ATP + CoA = a very long-chain fatty acyl-CoA + AMP + diphosphate</text>
        <dbReference type="Rhea" id="RHEA:54536"/>
        <dbReference type="ChEBI" id="CHEBI:30616"/>
        <dbReference type="ChEBI" id="CHEBI:33019"/>
        <dbReference type="ChEBI" id="CHEBI:57287"/>
        <dbReference type="ChEBI" id="CHEBI:58950"/>
        <dbReference type="ChEBI" id="CHEBI:138261"/>
        <dbReference type="ChEBI" id="CHEBI:456215"/>
    </reaction>
</comment>
<evidence type="ECO:0000256" key="7">
    <source>
        <dbReference type="ARBA" id="ARBA00022598"/>
    </source>
</evidence>
<dbReference type="EMBL" id="NMPR01000034">
    <property type="protein sequence ID" value="KAA8633603.1"/>
    <property type="molecule type" value="Genomic_DNA"/>
</dbReference>
<evidence type="ECO:0000256" key="13">
    <source>
        <dbReference type="ARBA" id="ARBA00023055"/>
    </source>
</evidence>
<evidence type="ECO:0000256" key="4">
    <source>
        <dbReference type="ARBA" id="ARBA00006432"/>
    </source>
</evidence>
<dbReference type="FunFam" id="3.40.50.12780:FF:000019">
    <property type="entry name" value="Long-chain fatty acid transporter"/>
    <property type="match status" value="1"/>
</dbReference>
<evidence type="ECO:0000256" key="1">
    <source>
        <dbReference type="ARBA" id="ARBA00004502"/>
    </source>
</evidence>
<keyword evidence="5" id="KW-0813">Transport</keyword>
<evidence type="ECO:0000256" key="20">
    <source>
        <dbReference type="SAM" id="Phobius"/>
    </source>
</evidence>
<gene>
    <name evidence="23" type="ORF">SMACR_06929</name>
</gene>
<evidence type="ECO:0000256" key="2">
    <source>
        <dbReference type="ARBA" id="ARBA00004585"/>
    </source>
</evidence>
<dbReference type="PANTHER" id="PTHR43107">
    <property type="entry name" value="LONG-CHAIN FATTY ACID TRANSPORT PROTEIN"/>
    <property type="match status" value="1"/>
</dbReference>
<dbReference type="InterPro" id="IPR020845">
    <property type="entry name" value="AMP-binding_CS"/>
</dbReference>
<protein>
    <recommendedName>
        <fullName evidence="18">Very long-chain fatty acid transport protein</fullName>
    </recommendedName>
    <alternativeName>
        <fullName evidence="19">Very-long-chain acyl-CoA synthetase</fullName>
    </alternativeName>
</protein>
<evidence type="ECO:0000256" key="6">
    <source>
        <dbReference type="ARBA" id="ARBA00022475"/>
    </source>
</evidence>
<dbReference type="Pfam" id="PF00501">
    <property type="entry name" value="AMP-binding"/>
    <property type="match status" value="1"/>
</dbReference>
<keyword evidence="12 20" id="KW-1133">Transmembrane helix</keyword>
<dbReference type="InterPro" id="IPR025110">
    <property type="entry name" value="AMP-bd_C"/>
</dbReference>
<sequence length="663" mass="73540">MPAPLAIAGAAAATAATASYLSASLSLEHDLLWLQIAGGTLFNVLNSVRTGRVNVFYRLEAHALSPSTANKPFLWFEGKSYTYRETYQQVLRYGTWLRETKKVKQGEVVAFMAMNSDTFVFVWFGLWSIGATPAFINYNLTGKPLAHSLEESKARLVIVDPQVEGNLTEEVKAGVQVQHQKEGGGGGREKGTGMEYVVLGPETEKERFQLEPKRYPDEIRKVDSYVGMAILIYTSGTTGLPKPAIVSWTKVFMAAMLTGKGTSMRADDVLYTCMPLYHSSASCLGVCAALFRGATVAVGRKFSTKTFWKDVRASQATIIQYVGETCRYLTVAEPEVDPLTGKCLDKEHKVRVACGNGLRPDVWERFRERFGVDTILEFYASTEGPLGTWNRSRNTFSLGAIGRFGILSHFLTNTRSAVVRLDFESDQPHRDPSTGFCTRTRPNEPGELLAALPPKDIKSRFQGYFGNEKATNSKILRDVFKKGDAWFRTGDIVHWDSEKKLYFSDRIGDTFRWKSENVSTAEVAQALGMHPAVQEANVYGVQLPNHDGRAGCAAISLKGEGEVGEEVLESLARHAQKTLPKYAVPLFLRVTSMRDGVGEQTTGTMKQQKQVLREQGVDPGKVTVGKDGKEGDKLYWLDHDGKGRYVKFGERGWRELQGGRVKL</sequence>
<evidence type="ECO:0000256" key="5">
    <source>
        <dbReference type="ARBA" id="ARBA00022448"/>
    </source>
</evidence>
<evidence type="ECO:0000259" key="21">
    <source>
        <dbReference type="Pfam" id="PF00501"/>
    </source>
</evidence>
<comment type="caution">
    <text evidence="23">The sequence shown here is derived from an EMBL/GenBank/DDBJ whole genome shotgun (WGS) entry which is preliminary data.</text>
</comment>
<evidence type="ECO:0000256" key="19">
    <source>
        <dbReference type="ARBA" id="ARBA00078285"/>
    </source>
</evidence>
<dbReference type="InterPro" id="IPR000873">
    <property type="entry name" value="AMP-dep_synth/lig_dom"/>
</dbReference>
<dbReference type="SUPFAM" id="SSF56801">
    <property type="entry name" value="Acetyl-CoA synthetase-like"/>
    <property type="match status" value="1"/>
</dbReference>
<evidence type="ECO:0000256" key="16">
    <source>
        <dbReference type="ARBA" id="ARBA00051585"/>
    </source>
</evidence>